<evidence type="ECO:0000313" key="10">
    <source>
        <dbReference type="EMBL" id="NEN25510.1"/>
    </source>
</evidence>
<sequence>MKTKIYSLIAAALFTLTISGSAFAQINHGARKPAKAPSGYITTDDGFIDPIRLPVRPGDNEFKINPDVPVYDQIHAPIRWYAIENERNSKYWESVNVNRIWVELEQGLTISDPAIRDFLNEYGLTEILSESKRKHQTNYWIFKLENATPEQIVEMAKAAQAIHGIRFLEPSVIYTSSYTPNDPMYNLQWGPYITYFDEAWDVSIGGNSWNVVAVIDDACDWYHEDLTDMVWYGYDYAMDDGDIYPDDPNNHKHGTHTTGTVAAKINNGIGVAGMVNDTVYFAKVGLPDGTLSDEGIVNAYYDIGDIDRITAVNMSFGGGAPSAVNEQGLNYAWNHGKILLVSSGNDGTGTISFPAAYPAAMAVGSIGTDGEQLDLASYSQYGNEQEITAPGGETQFNYGIVSCIPLNQYESMQGTSMAAPHVTGLAGLMKHVNMNLTNADIRNIINATAFDMGAPGWDATFGYGMINASLAIQTAVNGSVGIAELDGSDVMRIYPNPAADYILIDKKISFEKGTYEILDITGKMVKSIRISPEKVSTINISDLPKGVFILRMTSEIGLTATKFVKL</sequence>
<dbReference type="PANTHER" id="PTHR43806:SF11">
    <property type="entry name" value="CEREVISIN-RELATED"/>
    <property type="match status" value="1"/>
</dbReference>
<dbReference type="EMBL" id="JAAGVY010000057">
    <property type="protein sequence ID" value="NEN25510.1"/>
    <property type="molecule type" value="Genomic_DNA"/>
</dbReference>
<evidence type="ECO:0000256" key="3">
    <source>
        <dbReference type="ARBA" id="ARBA00022729"/>
    </source>
</evidence>
<evidence type="ECO:0000313" key="11">
    <source>
        <dbReference type="Proteomes" id="UP000486602"/>
    </source>
</evidence>
<dbReference type="PROSITE" id="PS00138">
    <property type="entry name" value="SUBTILASE_SER"/>
    <property type="match status" value="1"/>
</dbReference>
<protein>
    <submittedName>
        <fullName evidence="10">S8 family serine peptidase</fullName>
    </submittedName>
</protein>
<dbReference type="SUPFAM" id="SSF52743">
    <property type="entry name" value="Subtilisin-like"/>
    <property type="match status" value="1"/>
</dbReference>
<dbReference type="RefSeq" id="WP_163286966.1">
    <property type="nucleotide sequence ID" value="NZ_JAAGVY010000057.1"/>
</dbReference>
<dbReference type="PANTHER" id="PTHR43806">
    <property type="entry name" value="PEPTIDASE S8"/>
    <property type="match status" value="1"/>
</dbReference>
<dbReference type="Proteomes" id="UP000486602">
    <property type="component" value="Unassembled WGS sequence"/>
</dbReference>
<evidence type="ECO:0000256" key="4">
    <source>
        <dbReference type="ARBA" id="ARBA00022801"/>
    </source>
</evidence>
<gene>
    <name evidence="10" type="ORF">G3O08_18620</name>
</gene>
<keyword evidence="4 6" id="KW-0378">Hydrolase</keyword>
<keyword evidence="5 6" id="KW-0720">Serine protease</keyword>
<dbReference type="InterPro" id="IPR050131">
    <property type="entry name" value="Peptidase_S8_subtilisin-like"/>
</dbReference>
<evidence type="ECO:0000256" key="5">
    <source>
        <dbReference type="ARBA" id="ARBA00022825"/>
    </source>
</evidence>
<dbReference type="InterPro" id="IPR026444">
    <property type="entry name" value="Secre_tail"/>
</dbReference>
<feature type="active site" description="Charge relay system" evidence="6">
    <location>
        <position position="416"/>
    </location>
</feature>
<feature type="chain" id="PRO_5029849699" evidence="7">
    <location>
        <begin position="25"/>
        <end position="566"/>
    </location>
</feature>
<feature type="domain" description="Secretion system C-terminal sorting" evidence="9">
    <location>
        <begin position="493"/>
        <end position="563"/>
    </location>
</feature>
<evidence type="ECO:0000256" key="6">
    <source>
        <dbReference type="PROSITE-ProRule" id="PRU01240"/>
    </source>
</evidence>
<dbReference type="AlphaFoldDB" id="A0A7K3WV32"/>
<dbReference type="Pfam" id="PF00082">
    <property type="entry name" value="Peptidase_S8"/>
    <property type="match status" value="1"/>
</dbReference>
<dbReference type="PROSITE" id="PS51892">
    <property type="entry name" value="SUBTILASE"/>
    <property type="match status" value="1"/>
</dbReference>
<keyword evidence="3 7" id="KW-0732">Signal</keyword>
<feature type="active site" description="Charge relay system" evidence="6">
    <location>
        <position position="216"/>
    </location>
</feature>
<comment type="similarity">
    <text evidence="1 6">Belongs to the peptidase S8 family.</text>
</comment>
<dbReference type="GO" id="GO:0004252">
    <property type="term" value="F:serine-type endopeptidase activity"/>
    <property type="evidence" value="ECO:0007669"/>
    <property type="project" value="UniProtKB-UniRule"/>
</dbReference>
<evidence type="ECO:0000256" key="1">
    <source>
        <dbReference type="ARBA" id="ARBA00011073"/>
    </source>
</evidence>
<evidence type="ECO:0000259" key="8">
    <source>
        <dbReference type="Pfam" id="PF00082"/>
    </source>
</evidence>
<feature type="active site" description="Charge relay system" evidence="6">
    <location>
        <position position="253"/>
    </location>
</feature>
<feature type="domain" description="Peptidase S8/S53" evidence="8">
    <location>
        <begin position="211"/>
        <end position="464"/>
    </location>
</feature>
<dbReference type="NCBIfam" id="TIGR04183">
    <property type="entry name" value="Por_Secre_tail"/>
    <property type="match status" value="1"/>
</dbReference>
<reference evidence="10 11" key="1">
    <citation type="submission" date="2020-02" db="EMBL/GenBank/DDBJ databases">
        <title>Out from the shadows clarifying the taxonomy of the family Cryomorphaceae and related taxa by utilizing the GTDB taxonomic framework.</title>
        <authorList>
            <person name="Bowman J.P."/>
        </authorList>
    </citation>
    <scope>NUCLEOTIDE SEQUENCE [LARGE SCALE GENOMIC DNA]</scope>
    <source>
        <strain evidence="10 11">QSSC 1-22</strain>
    </source>
</reference>
<feature type="signal peptide" evidence="7">
    <location>
        <begin position="1"/>
        <end position="24"/>
    </location>
</feature>
<name>A0A7K3WV32_9FLAO</name>
<evidence type="ECO:0000259" key="9">
    <source>
        <dbReference type="Pfam" id="PF18962"/>
    </source>
</evidence>
<accession>A0A7K3WV32</accession>
<dbReference type="Pfam" id="PF18962">
    <property type="entry name" value="Por_Secre_tail"/>
    <property type="match status" value="1"/>
</dbReference>
<dbReference type="InterPro" id="IPR023828">
    <property type="entry name" value="Peptidase_S8_Ser-AS"/>
</dbReference>
<dbReference type="InterPro" id="IPR000209">
    <property type="entry name" value="Peptidase_S8/S53_dom"/>
</dbReference>
<dbReference type="Gene3D" id="3.40.50.200">
    <property type="entry name" value="Peptidase S8/S53 domain"/>
    <property type="match status" value="1"/>
</dbReference>
<evidence type="ECO:0000256" key="2">
    <source>
        <dbReference type="ARBA" id="ARBA00022670"/>
    </source>
</evidence>
<keyword evidence="2 6" id="KW-0645">Protease</keyword>
<evidence type="ECO:0000256" key="7">
    <source>
        <dbReference type="SAM" id="SignalP"/>
    </source>
</evidence>
<keyword evidence="11" id="KW-1185">Reference proteome</keyword>
<comment type="caution">
    <text evidence="10">The sequence shown here is derived from an EMBL/GenBank/DDBJ whole genome shotgun (WGS) entry which is preliminary data.</text>
</comment>
<organism evidence="10 11">
    <name type="scientific">Cryomorpha ignava</name>
    <dbReference type="NCBI Taxonomy" id="101383"/>
    <lineage>
        <taxon>Bacteria</taxon>
        <taxon>Pseudomonadati</taxon>
        <taxon>Bacteroidota</taxon>
        <taxon>Flavobacteriia</taxon>
        <taxon>Flavobacteriales</taxon>
        <taxon>Cryomorphaceae</taxon>
        <taxon>Cryomorpha</taxon>
    </lineage>
</organism>
<dbReference type="GO" id="GO:0006508">
    <property type="term" value="P:proteolysis"/>
    <property type="evidence" value="ECO:0007669"/>
    <property type="project" value="UniProtKB-KW"/>
</dbReference>
<dbReference type="InterPro" id="IPR036852">
    <property type="entry name" value="Peptidase_S8/S53_dom_sf"/>
</dbReference>
<dbReference type="PRINTS" id="PR00723">
    <property type="entry name" value="SUBTILISIN"/>
</dbReference>
<dbReference type="InterPro" id="IPR015500">
    <property type="entry name" value="Peptidase_S8_subtilisin-rel"/>
</dbReference>
<proteinExistence type="inferred from homology"/>